<evidence type="ECO:0000256" key="1">
    <source>
        <dbReference type="ARBA" id="ARBA00022729"/>
    </source>
</evidence>
<evidence type="ECO:0000313" key="5">
    <source>
        <dbReference type="Proteomes" id="UP000724874"/>
    </source>
</evidence>
<feature type="compositionally biased region" description="Low complexity" evidence="2">
    <location>
        <begin position="184"/>
        <end position="242"/>
    </location>
</feature>
<dbReference type="InterPro" id="IPR000254">
    <property type="entry name" value="CBD"/>
</dbReference>
<dbReference type="AlphaFoldDB" id="A0A9P5NIH9"/>
<sequence length="301" mass="32455">MERTELIPQTTSNLGTGQMYYHISLMHSVTNPPDSTLEHQIFFFESHFTELKYGIGNTPTELVWMVTEVQQWATTFVPGTWYNFAYDINISAGTVGLWASTGSDPSSRLLIMPLLRPPPTLRMACGCSRIVNGPNAEDWYVSGVYIESGTITTSIQCPEPQESQMSTSASGRSLTKWKQGPSQTTSDPLTSTSITPTTVSRPPSTTPTATPTTTTTIPSTTVPPTTTPTVTPTTTSRSVPISSPYQTQYGQCAGTGYTGLTTCASPYTCQAIAPPYYFSAYNAEVISVHAVSIGKKDGVAK</sequence>
<comment type="caution">
    <text evidence="4">The sequence shown here is derived from an EMBL/GenBank/DDBJ whole genome shotgun (WGS) entry which is preliminary data.</text>
</comment>
<evidence type="ECO:0000259" key="3">
    <source>
        <dbReference type="PROSITE" id="PS51164"/>
    </source>
</evidence>
<accession>A0A9P5NIH9</accession>
<dbReference type="Pfam" id="PF00734">
    <property type="entry name" value="CBM_1"/>
    <property type="match status" value="1"/>
</dbReference>
<name>A0A9P5NIH9_GYMJU</name>
<dbReference type="PANTHER" id="PTHR34612">
    <property type="entry name" value="GH131_N DOMAIN-CONTAINING PROTEIN"/>
    <property type="match status" value="1"/>
</dbReference>
<dbReference type="SUPFAM" id="SSF57180">
    <property type="entry name" value="Cellulose-binding domain"/>
    <property type="match status" value="1"/>
</dbReference>
<dbReference type="Gene3D" id="2.60.120.1160">
    <property type="match status" value="1"/>
</dbReference>
<feature type="compositionally biased region" description="Polar residues" evidence="2">
    <location>
        <begin position="155"/>
        <end position="173"/>
    </location>
</feature>
<dbReference type="GO" id="GO:0030248">
    <property type="term" value="F:cellulose binding"/>
    <property type="evidence" value="ECO:0007669"/>
    <property type="project" value="InterPro"/>
</dbReference>
<gene>
    <name evidence="4" type="ORF">CPB84DRAFT_1411552</name>
</gene>
<dbReference type="OrthoDB" id="120072at2759"/>
<protein>
    <recommendedName>
        <fullName evidence="3">CBM1 domain-containing protein</fullName>
    </recommendedName>
</protein>
<dbReference type="InterPro" id="IPR035971">
    <property type="entry name" value="CBD_sf"/>
</dbReference>
<dbReference type="GO" id="GO:0005975">
    <property type="term" value="P:carbohydrate metabolic process"/>
    <property type="evidence" value="ECO:0007669"/>
    <property type="project" value="InterPro"/>
</dbReference>
<dbReference type="PANTHER" id="PTHR34612:SF6">
    <property type="entry name" value="GLYCOSIDE HYDROLASE 131 CATALYTIC N-TERMINAL DOMAIN-CONTAINING PROTEIN"/>
    <property type="match status" value="1"/>
</dbReference>
<organism evidence="4 5">
    <name type="scientific">Gymnopilus junonius</name>
    <name type="common">Spectacular rustgill mushroom</name>
    <name type="synonym">Gymnopilus spectabilis subsp. junonius</name>
    <dbReference type="NCBI Taxonomy" id="109634"/>
    <lineage>
        <taxon>Eukaryota</taxon>
        <taxon>Fungi</taxon>
        <taxon>Dikarya</taxon>
        <taxon>Basidiomycota</taxon>
        <taxon>Agaricomycotina</taxon>
        <taxon>Agaricomycetes</taxon>
        <taxon>Agaricomycetidae</taxon>
        <taxon>Agaricales</taxon>
        <taxon>Agaricineae</taxon>
        <taxon>Hymenogastraceae</taxon>
        <taxon>Gymnopilus</taxon>
    </lineage>
</organism>
<dbReference type="PROSITE" id="PS51164">
    <property type="entry name" value="CBM1_2"/>
    <property type="match status" value="1"/>
</dbReference>
<dbReference type="SMART" id="SM00236">
    <property type="entry name" value="fCBD"/>
    <property type="match status" value="1"/>
</dbReference>
<keyword evidence="5" id="KW-1185">Reference proteome</keyword>
<dbReference type="GO" id="GO:0005576">
    <property type="term" value="C:extracellular region"/>
    <property type="evidence" value="ECO:0007669"/>
    <property type="project" value="InterPro"/>
</dbReference>
<feature type="region of interest" description="Disordered" evidence="2">
    <location>
        <begin position="155"/>
        <end position="242"/>
    </location>
</feature>
<dbReference type="Pfam" id="PF18271">
    <property type="entry name" value="GH131_N"/>
    <property type="match status" value="1"/>
</dbReference>
<evidence type="ECO:0000256" key="2">
    <source>
        <dbReference type="SAM" id="MobiDB-lite"/>
    </source>
</evidence>
<reference evidence="4" key="1">
    <citation type="submission" date="2020-11" db="EMBL/GenBank/DDBJ databases">
        <authorList>
            <consortium name="DOE Joint Genome Institute"/>
            <person name="Ahrendt S."/>
            <person name="Riley R."/>
            <person name="Andreopoulos W."/>
            <person name="LaButti K."/>
            <person name="Pangilinan J."/>
            <person name="Ruiz-duenas F.J."/>
            <person name="Barrasa J.M."/>
            <person name="Sanchez-Garcia M."/>
            <person name="Camarero S."/>
            <person name="Miyauchi S."/>
            <person name="Serrano A."/>
            <person name="Linde D."/>
            <person name="Babiker R."/>
            <person name="Drula E."/>
            <person name="Ayuso-Fernandez I."/>
            <person name="Pacheco R."/>
            <person name="Padilla G."/>
            <person name="Ferreira P."/>
            <person name="Barriuso J."/>
            <person name="Kellner H."/>
            <person name="Castanera R."/>
            <person name="Alfaro M."/>
            <person name="Ramirez L."/>
            <person name="Pisabarro A.G."/>
            <person name="Kuo A."/>
            <person name="Tritt A."/>
            <person name="Lipzen A."/>
            <person name="He G."/>
            <person name="Yan M."/>
            <person name="Ng V."/>
            <person name="Cullen D."/>
            <person name="Martin F."/>
            <person name="Rosso M.-N."/>
            <person name="Henrissat B."/>
            <person name="Hibbett D."/>
            <person name="Martinez A.T."/>
            <person name="Grigoriev I.V."/>
        </authorList>
    </citation>
    <scope>NUCLEOTIDE SEQUENCE</scope>
    <source>
        <strain evidence="4">AH 44721</strain>
    </source>
</reference>
<keyword evidence="1" id="KW-0732">Signal</keyword>
<dbReference type="Proteomes" id="UP000724874">
    <property type="component" value="Unassembled WGS sequence"/>
</dbReference>
<dbReference type="EMBL" id="JADNYJ010000077">
    <property type="protein sequence ID" value="KAF8890015.1"/>
    <property type="molecule type" value="Genomic_DNA"/>
</dbReference>
<dbReference type="InterPro" id="IPR041524">
    <property type="entry name" value="GH131_N"/>
</dbReference>
<feature type="domain" description="CBM1" evidence="3">
    <location>
        <begin position="244"/>
        <end position="281"/>
    </location>
</feature>
<evidence type="ECO:0000313" key="4">
    <source>
        <dbReference type="EMBL" id="KAF8890015.1"/>
    </source>
</evidence>
<proteinExistence type="predicted"/>